<organism evidence="2 3">
    <name type="scientific">Perkinsus olseni</name>
    <name type="common">Perkinsus atlanticus</name>
    <dbReference type="NCBI Taxonomy" id="32597"/>
    <lineage>
        <taxon>Eukaryota</taxon>
        <taxon>Sar</taxon>
        <taxon>Alveolata</taxon>
        <taxon>Perkinsozoa</taxon>
        <taxon>Perkinsea</taxon>
        <taxon>Perkinsida</taxon>
        <taxon>Perkinsidae</taxon>
        <taxon>Perkinsus</taxon>
    </lineage>
</organism>
<dbReference type="GO" id="GO:0005732">
    <property type="term" value="C:sno(s)RNA-containing ribonucleoprotein complex"/>
    <property type="evidence" value="ECO:0007669"/>
    <property type="project" value="InterPro"/>
</dbReference>
<dbReference type="GO" id="GO:0006364">
    <property type="term" value="P:rRNA processing"/>
    <property type="evidence" value="ECO:0007669"/>
    <property type="project" value="InterPro"/>
</dbReference>
<evidence type="ECO:0000313" key="3">
    <source>
        <dbReference type="Proteomes" id="UP000553632"/>
    </source>
</evidence>
<dbReference type="Pfam" id="PF04006">
    <property type="entry name" value="Mpp10"/>
    <property type="match status" value="1"/>
</dbReference>
<feature type="compositionally biased region" description="Acidic residues" evidence="1">
    <location>
        <begin position="81"/>
        <end position="90"/>
    </location>
</feature>
<dbReference type="InterPro" id="IPR012173">
    <property type="entry name" value="Mpp10"/>
</dbReference>
<evidence type="ECO:0000256" key="1">
    <source>
        <dbReference type="SAM" id="MobiDB-lite"/>
    </source>
</evidence>
<dbReference type="EMBL" id="JABANO010013628">
    <property type="protein sequence ID" value="KAF4739905.1"/>
    <property type="molecule type" value="Genomic_DNA"/>
</dbReference>
<reference evidence="2 3" key="1">
    <citation type="submission" date="2020-04" db="EMBL/GenBank/DDBJ databases">
        <title>Perkinsus olseni comparative genomics.</title>
        <authorList>
            <person name="Bogema D.R."/>
        </authorList>
    </citation>
    <scope>NUCLEOTIDE SEQUENCE [LARGE SCALE GENOMIC DNA]</scope>
    <source>
        <strain evidence="2 3">ATCC PRA-207</strain>
    </source>
</reference>
<feature type="compositionally biased region" description="Acidic residues" evidence="1">
    <location>
        <begin position="1"/>
        <end position="11"/>
    </location>
</feature>
<keyword evidence="3" id="KW-1185">Reference proteome</keyword>
<sequence length="165" mass="18513">DEDWGEDDEFMDLEKPIGEDDSEDVDVDKLMYSDFFDAPEEGEEAAAVKPRDGEVEGSSDDDEEEDEEEEAEGGLGFPEGENLDDEEEAALEQQLKEMQGDLEEEEEEEESEDEAEQADASAGDEKEKGGPSVAEDSRRSETSALKKRTADMENEIEEMEREQLD</sequence>
<feature type="non-terminal residue" evidence="2">
    <location>
        <position position="1"/>
    </location>
</feature>
<feature type="compositionally biased region" description="Acidic residues" evidence="1">
    <location>
        <begin position="100"/>
        <end position="117"/>
    </location>
</feature>
<feature type="compositionally biased region" description="Basic and acidic residues" evidence="1">
    <location>
        <begin position="123"/>
        <end position="141"/>
    </location>
</feature>
<name>A0A7J6T479_PEROL</name>
<feature type="compositionally biased region" description="Acidic residues" evidence="1">
    <location>
        <begin position="152"/>
        <end position="165"/>
    </location>
</feature>
<feature type="compositionally biased region" description="Acidic residues" evidence="1">
    <location>
        <begin position="55"/>
        <end position="72"/>
    </location>
</feature>
<dbReference type="GO" id="GO:0034457">
    <property type="term" value="C:Mpp10 complex"/>
    <property type="evidence" value="ECO:0007669"/>
    <property type="project" value="InterPro"/>
</dbReference>
<evidence type="ECO:0000313" key="2">
    <source>
        <dbReference type="EMBL" id="KAF4739905.1"/>
    </source>
</evidence>
<proteinExistence type="predicted"/>
<feature type="region of interest" description="Disordered" evidence="1">
    <location>
        <begin position="1"/>
        <end position="165"/>
    </location>
</feature>
<gene>
    <name evidence="2" type="ORF">FOZ63_019389</name>
</gene>
<dbReference type="Proteomes" id="UP000553632">
    <property type="component" value="Unassembled WGS sequence"/>
</dbReference>
<feature type="non-terminal residue" evidence="2">
    <location>
        <position position="165"/>
    </location>
</feature>
<accession>A0A7J6T479</accession>
<comment type="caution">
    <text evidence="2">The sequence shown here is derived from an EMBL/GenBank/DDBJ whole genome shotgun (WGS) entry which is preliminary data.</text>
</comment>
<protein>
    <submittedName>
        <fullName evidence="2">Uncharacterized protein</fullName>
    </submittedName>
</protein>
<dbReference type="AlphaFoldDB" id="A0A7J6T479"/>